<dbReference type="GO" id="GO:0002161">
    <property type="term" value="F:aminoacyl-tRNA deacylase activity"/>
    <property type="evidence" value="ECO:0007669"/>
    <property type="project" value="TreeGrafter"/>
</dbReference>
<organism evidence="14 15">
    <name type="scientific">Candidatus Carsonella ruddii HC isolate Thao2000</name>
    <dbReference type="NCBI Taxonomy" id="1202538"/>
    <lineage>
        <taxon>Bacteria</taxon>
        <taxon>Pseudomonadati</taxon>
        <taxon>Pseudomonadota</taxon>
        <taxon>Gammaproteobacteria</taxon>
        <taxon>Oceanospirillales</taxon>
        <taxon>Halomonadaceae</taxon>
        <taxon>Zymobacter group</taxon>
        <taxon>Candidatus Carsonella</taxon>
    </lineage>
</organism>
<keyword evidence="8" id="KW-0694">RNA-binding</keyword>
<dbReference type="InterPro" id="IPR018164">
    <property type="entry name" value="Ala-tRNA-synth_IIc_N"/>
</dbReference>
<dbReference type="PATRIC" id="fig|1202538.3.peg.120"/>
<keyword evidence="12" id="KW-0812">Transmembrane</keyword>
<protein>
    <recommendedName>
        <fullName evidence="3">Alanine--tRNA ligase</fullName>
        <ecNumber evidence="2">6.1.1.7</ecNumber>
    </recommendedName>
    <alternativeName>
        <fullName evidence="11">Alanyl-tRNA synthetase</fullName>
    </alternativeName>
</protein>
<keyword evidence="12" id="KW-0472">Membrane</keyword>
<dbReference type="EMBL" id="CP003543">
    <property type="protein sequence ID" value="AFP83976.1"/>
    <property type="molecule type" value="Genomic_DNA"/>
</dbReference>
<dbReference type="Proteomes" id="UP000003934">
    <property type="component" value="Chromosome"/>
</dbReference>
<comment type="similarity">
    <text evidence="1">Belongs to the class-II aminoacyl-tRNA synthetase family.</text>
</comment>
<keyword evidence="4" id="KW-0820">tRNA-binding</keyword>
<dbReference type="PANTHER" id="PTHR11777">
    <property type="entry name" value="ALANYL-TRNA SYNTHETASE"/>
    <property type="match status" value="1"/>
</dbReference>
<keyword evidence="12" id="KW-1133">Transmembrane helix</keyword>
<evidence type="ECO:0000256" key="10">
    <source>
        <dbReference type="ARBA" id="ARBA00023146"/>
    </source>
</evidence>
<dbReference type="GeneID" id="67454674"/>
<dbReference type="Pfam" id="PF01411">
    <property type="entry name" value="tRNA-synt_2c"/>
    <property type="match status" value="1"/>
</dbReference>
<keyword evidence="10 14" id="KW-0030">Aminoacyl-tRNA synthetase</keyword>
<accession>J3VPX9</accession>
<dbReference type="KEGG" id="crh:A353_0145"/>
<dbReference type="HOGENOM" id="CLU_846444_0_0_6"/>
<feature type="transmembrane region" description="Helical" evidence="12">
    <location>
        <begin position="242"/>
        <end position="264"/>
    </location>
</feature>
<name>J3VPX9_CARRU</name>
<evidence type="ECO:0000256" key="12">
    <source>
        <dbReference type="SAM" id="Phobius"/>
    </source>
</evidence>
<keyword evidence="5" id="KW-0436">Ligase</keyword>
<sequence length="328" mass="39604">MFNFIKYFNIYNFLIIGTQNVISKNNSLLFNNSGFSSIKKLLINNNNNIVSYQYCIRLKGIFNDLKYNNDGIHQTSFLMLGVFKKNKNLFKLLFLSLNYIYYIKKIKKNKIFFTVNKNDYFNIIILLLCKINVKKIIFTKKNIWKINKKGYLGFCIEIYILKNKNLIEIWNFVDIKFIKFNKIIKLKNNIIDSGLGYNRICNFKIYNLRLNDICNTIYLIINNICLNFTKNHIFILNKLIKIIIKIILIKKISIFKIFILFFLIKKKFFFKNNIFYFLNYIIKKEFFFLLNIKKINIKKINIKTLKNMNETFGIPYNYIYKIIKNIYK</sequence>
<dbReference type="GO" id="GO:0005524">
    <property type="term" value="F:ATP binding"/>
    <property type="evidence" value="ECO:0007669"/>
    <property type="project" value="UniProtKB-KW"/>
</dbReference>
<dbReference type="PANTHER" id="PTHR11777:SF9">
    <property type="entry name" value="ALANINE--TRNA LIGASE, CYTOPLASMIC"/>
    <property type="match status" value="1"/>
</dbReference>
<dbReference type="AlphaFoldDB" id="J3VPX9"/>
<dbReference type="PROSITE" id="PS50860">
    <property type="entry name" value="AA_TRNA_LIGASE_II_ALA"/>
    <property type="match status" value="1"/>
</dbReference>
<evidence type="ECO:0000256" key="9">
    <source>
        <dbReference type="ARBA" id="ARBA00022917"/>
    </source>
</evidence>
<keyword evidence="15" id="KW-1185">Reference proteome</keyword>
<keyword evidence="9" id="KW-0648">Protein biosynthesis</keyword>
<evidence type="ECO:0000256" key="6">
    <source>
        <dbReference type="ARBA" id="ARBA00022741"/>
    </source>
</evidence>
<reference evidence="14 15" key="1">
    <citation type="journal article" date="2012" name="Mol. Biol. Evol.">
        <title>Genome reduction and co-evolution between the primary and secondary bacterial symbionts of psyllids.</title>
        <authorList>
            <person name="Sloan D.B."/>
            <person name="Moran N.A."/>
        </authorList>
    </citation>
    <scope>NUCLEOTIDE SEQUENCE [LARGE SCALE GENOMIC DNA]</scope>
    <source>
        <strain evidence="14 15">HC</strain>
    </source>
</reference>
<evidence type="ECO:0000256" key="2">
    <source>
        <dbReference type="ARBA" id="ARBA00013168"/>
    </source>
</evidence>
<dbReference type="RefSeq" id="WP_014887276.1">
    <property type="nucleotide sequence ID" value="NC_018416.1"/>
</dbReference>
<dbReference type="Gene3D" id="3.30.930.10">
    <property type="entry name" value="Bira Bifunctional Protein, Domain 2"/>
    <property type="match status" value="1"/>
</dbReference>
<feature type="domain" description="Alanyl-transfer RNA synthetases family profile" evidence="13">
    <location>
        <begin position="1"/>
        <end position="200"/>
    </location>
</feature>
<evidence type="ECO:0000313" key="15">
    <source>
        <dbReference type="Proteomes" id="UP000003934"/>
    </source>
</evidence>
<evidence type="ECO:0000256" key="11">
    <source>
        <dbReference type="ARBA" id="ARBA00032577"/>
    </source>
</evidence>
<gene>
    <name evidence="14" type="primary">alaS</name>
    <name evidence="14" type="ORF">A353_0145</name>
</gene>
<dbReference type="STRING" id="1202538.A353_0145"/>
<dbReference type="GO" id="GO:0006419">
    <property type="term" value="P:alanyl-tRNA aminoacylation"/>
    <property type="evidence" value="ECO:0007669"/>
    <property type="project" value="InterPro"/>
</dbReference>
<evidence type="ECO:0000313" key="14">
    <source>
        <dbReference type="EMBL" id="AFP83976.1"/>
    </source>
</evidence>
<keyword evidence="7" id="KW-0067">ATP-binding</keyword>
<evidence type="ECO:0000256" key="7">
    <source>
        <dbReference type="ARBA" id="ARBA00022840"/>
    </source>
</evidence>
<evidence type="ECO:0000259" key="13">
    <source>
        <dbReference type="PROSITE" id="PS50860"/>
    </source>
</evidence>
<evidence type="ECO:0000256" key="8">
    <source>
        <dbReference type="ARBA" id="ARBA00022884"/>
    </source>
</evidence>
<evidence type="ECO:0000256" key="5">
    <source>
        <dbReference type="ARBA" id="ARBA00022598"/>
    </source>
</evidence>
<evidence type="ECO:0000256" key="4">
    <source>
        <dbReference type="ARBA" id="ARBA00022555"/>
    </source>
</evidence>
<evidence type="ECO:0000256" key="1">
    <source>
        <dbReference type="ARBA" id="ARBA00008226"/>
    </source>
</evidence>
<proteinExistence type="inferred from homology"/>
<dbReference type="GO" id="GO:0004813">
    <property type="term" value="F:alanine-tRNA ligase activity"/>
    <property type="evidence" value="ECO:0007669"/>
    <property type="project" value="UniProtKB-EC"/>
</dbReference>
<dbReference type="SUPFAM" id="SSF55681">
    <property type="entry name" value="Class II aaRS and biotin synthetases"/>
    <property type="match status" value="1"/>
</dbReference>
<dbReference type="EC" id="6.1.1.7" evidence="2"/>
<dbReference type="InterPro" id="IPR050058">
    <property type="entry name" value="Ala-tRNA_ligase"/>
</dbReference>
<dbReference type="OrthoDB" id="6184198at2"/>
<dbReference type="InterPro" id="IPR018165">
    <property type="entry name" value="Ala-tRNA-synth_IIc_core"/>
</dbReference>
<keyword evidence="6" id="KW-0547">Nucleotide-binding</keyword>
<evidence type="ECO:0000256" key="3">
    <source>
        <dbReference type="ARBA" id="ARBA00017959"/>
    </source>
</evidence>
<dbReference type="GO" id="GO:0000049">
    <property type="term" value="F:tRNA binding"/>
    <property type="evidence" value="ECO:0007669"/>
    <property type="project" value="UniProtKB-KW"/>
</dbReference>
<dbReference type="InterPro" id="IPR045864">
    <property type="entry name" value="aa-tRNA-synth_II/BPL/LPL"/>
</dbReference>